<dbReference type="EMBL" id="MGFD01000006">
    <property type="protein sequence ID" value="OGL99658.1"/>
    <property type="molecule type" value="Genomic_DNA"/>
</dbReference>
<evidence type="ECO:0000313" key="1">
    <source>
        <dbReference type="EMBL" id="OGL99658.1"/>
    </source>
</evidence>
<evidence type="ECO:0000313" key="2">
    <source>
        <dbReference type="Proteomes" id="UP000177331"/>
    </source>
</evidence>
<gene>
    <name evidence="1" type="ORF">A2318_01635</name>
</gene>
<evidence type="ECO:0008006" key="3">
    <source>
        <dbReference type="Google" id="ProtNLM"/>
    </source>
</evidence>
<dbReference type="SUPFAM" id="SSF52540">
    <property type="entry name" value="P-loop containing nucleoside triphosphate hydrolases"/>
    <property type="match status" value="1"/>
</dbReference>
<protein>
    <recommendedName>
        <fullName evidence="3">ABC transporter ATP-binding protein</fullName>
    </recommendedName>
</protein>
<organism evidence="1 2">
    <name type="scientific">Candidatus Uhrbacteria bacterium RIFOXYB2_FULL_45_11</name>
    <dbReference type="NCBI Taxonomy" id="1802421"/>
    <lineage>
        <taxon>Bacteria</taxon>
        <taxon>Candidatus Uhriibacteriota</taxon>
    </lineage>
</organism>
<comment type="caution">
    <text evidence="1">The sequence shown here is derived from an EMBL/GenBank/DDBJ whole genome shotgun (WGS) entry which is preliminary data.</text>
</comment>
<name>A0A1F7WB89_9BACT</name>
<reference evidence="1 2" key="1">
    <citation type="journal article" date="2016" name="Nat. Commun.">
        <title>Thousands of microbial genomes shed light on interconnected biogeochemical processes in an aquifer system.</title>
        <authorList>
            <person name="Anantharaman K."/>
            <person name="Brown C.T."/>
            <person name="Hug L.A."/>
            <person name="Sharon I."/>
            <person name="Castelle C.J."/>
            <person name="Probst A.J."/>
            <person name="Thomas B.C."/>
            <person name="Singh A."/>
            <person name="Wilkins M.J."/>
            <person name="Karaoz U."/>
            <person name="Brodie E.L."/>
            <person name="Williams K.H."/>
            <person name="Hubbard S.S."/>
            <person name="Banfield J.F."/>
        </authorList>
    </citation>
    <scope>NUCLEOTIDE SEQUENCE [LARGE SCALE GENOMIC DNA]</scope>
</reference>
<dbReference type="Gene3D" id="3.40.50.300">
    <property type="entry name" value="P-loop containing nucleotide triphosphate hydrolases"/>
    <property type="match status" value="1"/>
</dbReference>
<dbReference type="Proteomes" id="UP000177331">
    <property type="component" value="Unassembled WGS sequence"/>
</dbReference>
<sequence>METRELFYGNVRKIPNKTIIVVAHDPLYMHYFDRVVLMDRGEIAEDIAGSDAITTFQQRALSIEL</sequence>
<dbReference type="AlphaFoldDB" id="A0A1F7WB89"/>
<dbReference type="InterPro" id="IPR027417">
    <property type="entry name" value="P-loop_NTPase"/>
</dbReference>
<proteinExistence type="predicted"/>
<accession>A0A1F7WB89</accession>